<dbReference type="Gene3D" id="2.70.150.10">
    <property type="entry name" value="Calcium-transporting ATPase, cytoplasmic transduction domain A"/>
    <property type="match status" value="1"/>
</dbReference>
<feature type="transmembrane region" description="Helical" evidence="13">
    <location>
        <begin position="985"/>
        <end position="1007"/>
    </location>
</feature>
<keyword evidence="11 13" id="KW-0472">Membrane</keyword>
<dbReference type="InterPro" id="IPR018303">
    <property type="entry name" value="ATPase_P-typ_P_site"/>
</dbReference>
<evidence type="ECO:0000256" key="9">
    <source>
        <dbReference type="ARBA" id="ARBA00022967"/>
    </source>
</evidence>
<dbReference type="InterPro" id="IPR008250">
    <property type="entry name" value="ATPase_P-typ_transduc_dom_A_sf"/>
</dbReference>
<dbReference type="Pfam" id="PF00122">
    <property type="entry name" value="E1-E2_ATPase"/>
    <property type="match status" value="1"/>
</dbReference>
<keyword evidence="7 13" id="KW-0067">ATP-binding</keyword>
<evidence type="ECO:0000256" key="8">
    <source>
        <dbReference type="ARBA" id="ARBA00022842"/>
    </source>
</evidence>
<dbReference type="EC" id="7.2.2.-" evidence="13"/>
<comment type="similarity">
    <text evidence="2 13">Belongs to the cation transport ATPase (P-type) (TC 3.A.3) family. Type V subfamily.</text>
</comment>
<dbReference type="InterPro" id="IPR047819">
    <property type="entry name" value="P5A-ATPase_N"/>
</dbReference>
<dbReference type="RefSeq" id="XP_065653336.1">
    <property type="nucleotide sequence ID" value="XM_065797264.1"/>
</dbReference>
<dbReference type="SFLD" id="SFLDF00027">
    <property type="entry name" value="p-type_atpase"/>
    <property type="match status" value="1"/>
</dbReference>
<dbReference type="SUPFAM" id="SSF81653">
    <property type="entry name" value="Calcium ATPase, transduction domain A"/>
    <property type="match status" value="1"/>
</dbReference>
<dbReference type="PRINTS" id="PR00119">
    <property type="entry name" value="CATATPASE"/>
</dbReference>
<feature type="domain" description="P-type ATPase A" evidence="14">
    <location>
        <begin position="286"/>
        <end position="392"/>
    </location>
</feature>
<organism evidence="16 17">
    <name type="scientific">Hydra vulgaris</name>
    <name type="common">Hydra</name>
    <name type="synonym">Hydra attenuata</name>
    <dbReference type="NCBI Taxonomy" id="6087"/>
    <lineage>
        <taxon>Eukaryota</taxon>
        <taxon>Metazoa</taxon>
        <taxon>Cnidaria</taxon>
        <taxon>Hydrozoa</taxon>
        <taxon>Hydroidolina</taxon>
        <taxon>Anthoathecata</taxon>
        <taxon>Aplanulata</taxon>
        <taxon>Hydridae</taxon>
        <taxon>Hydra</taxon>
    </lineage>
</organism>
<comment type="subcellular location">
    <subcellularLocation>
        <location evidence="1 13">Membrane</location>
        <topology evidence="1 13">Multi-pass membrane protein</topology>
    </subcellularLocation>
</comment>
<dbReference type="InterPro" id="IPR023299">
    <property type="entry name" value="ATPase_P-typ_cyto_dom_N"/>
</dbReference>
<comment type="catalytic activity">
    <reaction evidence="12 13">
        <text>ATP + H2O = ADP + phosphate + H(+)</text>
        <dbReference type="Rhea" id="RHEA:13065"/>
        <dbReference type="ChEBI" id="CHEBI:15377"/>
        <dbReference type="ChEBI" id="CHEBI:15378"/>
        <dbReference type="ChEBI" id="CHEBI:30616"/>
        <dbReference type="ChEBI" id="CHEBI:43474"/>
        <dbReference type="ChEBI" id="CHEBI:456216"/>
    </reaction>
</comment>
<keyword evidence="9 13" id="KW-1278">Translocase</keyword>
<proteinExistence type="inferred from homology"/>
<dbReference type="SFLD" id="SFLDG00002">
    <property type="entry name" value="C1.7:_P-type_atpase_like"/>
    <property type="match status" value="1"/>
</dbReference>
<keyword evidence="5 13" id="KW-0479">Metal-binding</keyword>
<keyword evidence="4 13" id="KW-0812">Transmembrane</keyword>
<evidence type="ECO:0000259" key="14">
    <source>
        <dbReference type="Pfam" id="PF00122"/>
    </source>
</evidence>
<feature type="transmembrane region" description="Helical" evidence="13">
    <location>
        <begin position="48"/>
        <end position="72"/>
    </location>
</feature>
<evidence type="ECO:0000256" key="1">
    <source>
        <dbReference type="ARBA" id="ARBA00004141"/>
    </source>
</evidence>
<feature type="transmembrane region" description="Helical" evidence="13">
    <location>
        <begin position="447"/>
        <end position="466"/>
    </location>
</feature>
<evidence type="ECO:0000256" key="13">
    <source>
        <dbReference type="RuleBase" id="RU362082"/>
    </source>
</evidence>
<feature type="domain" description="P5B-type ATPase N-terminal" evidence="15">
    <location>
        <begin position="36"/>
        <end position="146"/>
    </location>
</feature>
<name>A0ABM4BVV6_HYDVU</name>
<dbReference type="SFLD" id="SFLDS00003">
    <property type="entry name" value="Haloacid_Dehalogenase"/>
    <property type="match status" value="1"/>
</dbReference>
<evidence type="ECO:0000313" key="16">
    <source>
        <dbReference type="Proteomes" id="UP001652625"/>
    </source>
</evidence>
<feature type="transmembrane region" description="Helical" evidence="13">
    <location>
        <begin position="410"/>
        <end position="427"/>
    </location>
</feature>
<feature type="transmembrane region" description="Helical" evidence="13">
    <location>
        <begin position="1063"/>
        <end position="1084"/>
    </location>
</feature>
<keyword evidence="6 13" id="KW-0547">Nucleotide-binding</keyword>
<dbReference type="Pfam" id="PF13246">
    <property type="entry name" value="Cation_ATPase"/>
    <property type="match status" value="1"/>
</dbReference>
<keyword evidence="10 13" id="KW-1133">Transmembrane helix</keyword>
<evidence type="ECO:0000256" key="3">
    <source>
        <dbReference type="ARBA" id="ARBA00022553"/>
    </source>
</evidence>
<evidence type="ECO:0000256" key="11">
    <source>
        <dbReference type="ARBA" id="ARBA00023136"/>
    </source>
</evidence>
<dbReference type="SUPFAM" id="SSF81660">
    <property type="entry name" value="Metal cation-transporting ATPase, ATP-binding domain N"/>
    <property type="match status" value="1"/>
</dbReference>
<dbReference type="SUPFAM" id="SSF56784">
    <property type="entry name" value="HAD-like"/>
    <property type="match status" value="1"/>
</dbReference>
<evidence type="ECO:0000256" key="7">
    <source>
        <dbReference type="ARBA" id="ARBA00022840"/>
    </source>
</evidence>
<dbReference type="InterPro" id="IPR001757">
    <property type="entry name" value="P_typ_ATPase"/>
</dbReference>
<dbReference type="SUPFAM" id="SSF81665">
    <property type="entry name" value="Calcium ATPase, transmembrane domain M"/>
    <property type="match status" value="1"/>
</dbReference>
<sequence length="1168" mass="132461">MDEKTKLIAKVSNHGNLEQSKYVKCQEVIVVHADTENEFTVLFYCRSLLFTIIFYLLGTCTAGIIFLIGYWYPIRRLKLTHNRCNIKEATSVKIKKKEGKDVFVSKINEIFLGDMLYDEKDFTEFEKTIVSKSSVRYFEFMFLRYIISEEDNEIIPLVNADKKWSFLDIRRCKHGTNINSVATKLVLYSDNFIKIPVKSFWMVFLQLSLDPFYVFQVISIVIWCLEDYTVYAIIIVITTLLSLTLNSYQTKQAMVKLRDMIPPPSDVQVLQRASLSTSFIKVIFKSTKELVPGDILVIPAKGMELPCDVVLLKGRCVVNESTLTGESIPSTKIAIDEALKSEWFYSVSLHKQHTMFNGTNIIQAQTDAGEEKVLALVIRTGFYTLKGELIRSIIYPKPVHFTFFRDSMKFLLWISAIALVGFIYSVVIFKQQGASNIELVKKAFDCFLIIIPAALPATMTVGLLNAARRLKDNDIFCVDPNRINVCGKVKLVVFDKTGTLTEDQLTVSGVIPVVSGNIMPLYKISNEIVHFPIYKAMSTCHNLSIIDEEYLGDPIDMFMFHFTGCKLYDSSLENVSLFEYISKKYKPHVKTLVTQQSSSNFFAVLKHFTFDSDLQRMSVITSDNQDDKLCVYAKGSPEKILSMCIQKSIPIDIKEELEKYTYVGHRVLAVAYKELTKCKEWNDVNKIPRDEIESNLFFAGIIVFENVIKLTTGETINILSQANIRTLMATGDDLLTASFIAREINMVLPDQDLFELSILDGKEVFRKIENPKKNTIVKERPANSTIEMRCSVEFDTQSPDTKLRYALALSGETFQTVHLELPLLLPKILVSGTVFARMSPNQKTMLVEDLQKIGYGVGMCGDGANDCGALRAAHAGIALSCAEASIAAPFTSKIFNISCVPTLIKEGRASLVTAFGSFKYMVLYSMVEFFGVIALYGVSSNFTNNQYVYTDIGLNLPLVFTMTLSGASSTLALKRPLGKLVHPIFIGGIVLQVLLIIGIQLTAFFLIKKMSWYVPINEFEAYEGIYYKCYENNVIIIVSYYLIIGLSFACLKGRPYRCPFYYNYVYGIVCSLSIATTLYITIYPERKILHIMDFVESPNAKQPIFLIGLALCHFSLSLLLEYFLETTIAKKIADCIRRKKVPKNRYKHIFKELHKSKEWPSHQQMTFS</sequence>
<protein>
    <recommendedName>
        <fullName evidence="13">Cation-transporting ATPase</fullName>
        <ecNumber evidence="13">7.2.2.-</ecNumber>
    </recommendedName>
</protein>
<dbReference type="Gene3D" id="3.40.50.1000">
    <property type="entry name" value="HAD superfamily/HAD-like"/>
    <property type="match status" value="1"/>
</dbReference>
<dbReference type="InterPro" id="IPR023298">
    <property type="entry name" value="ATPase_P-typ_TM_dom_sf"/>
</dbReference>
<keyword evidence="8 13" id="KW-0460">Magnesium</keyword>
<dbReference type="InterPro" id="IPR023214">
    <property type="entry name" value="HAD_sf"/>
</dbReference>
<gene>
    <name evidence="17" type="primary">LOC136080510</name>
</gene>
<dbReference type="Pfam" id="PF12409">
    <property type="entry name" value="P5-ATPase"/>
    <property type="match status" value="1"/>
</dbReference>
<evidence type="ECO:0000256" key="10">
    <source>
        <dbReference type="ARBA" id="ARBA00022989"/>
    </source>
</evidence>
<feature type="transmembrane region" description="Helical" evidence="13">
    <location>
        <begin position="952"/>
        <end position="973"/>
    </location>
</feature>
<dbReference type="PANTHER" id="PTHR45630:SF8">
    <property type="entry name" value="CATION-TRANSPORTING ATPASE"/>
    <property type="match status" value="1"/>
</dbReference>
<feature type="transmembrane region" description="Helical" evidence="13">
    <location>
        <begin position="921"/>
        <end position="940"/>
    </location>
</feature>
<feature type="transmembrane region" description="Helical" evidence="13">
    <location>
        <begin position="1104"/>
        <end position="1124"/>
    </location>
</feature>
<evidence type="ECO:0000256" key="2">
    <source>
        <dbReference type="ARBA" id="ARBA00006000"/>
    </source>
</evidence>
<feature type="transmembrane region" description="Helical" evidence="13">
    <location>
        <begin position="228"/>
        <end position="248"/>
    </location>
</feature>
<dbReference type="InterPro" id="IPR006544">
    <property type="entry name" value="P-type_TPase_V"/>
</dbReference>
<feature type="transmembrane region" description="Helical" evidence="13">
    <location>
        <begin position="1034"/>
        <end position="1051"/>
    </location>
</feature>
<dbReference type="NCBIfam" id="TIGR01494">
    <property type="entry name" value="ATPase_P-type"/>
    <property type="match status" value="1"/>
</dbReference>
<feature type="transmembrane region" description="Helical" evidence="13">
    <location>
        <begin position="200"/>
        <end position="222"/>
    </location>
</feature>
<evidence type="ECO:0000259" key="15">
    <source>
        <dbReference type="Pfam" id="PF12409"/>
    </source>
</evidence>
<reference evidence="17" key="1">
    <citation type="submission" date="2025-08" db="UniProtKB">
        <authorList>
            <consortium name="RefSeq"/>
        </authorList>
    </citation>
    <scope>IDENTIFICATION</scope>
</reference>
<keyword evidence="3" id="KW-0597">Phosphoprotein</keyword>
<dbReference type="PANTHER" id="PTHR45630">
    <property type="entry name" value="CATION-TRANSPORTING ATPASE-RELATED"/>
    <property type="match status" value="1"/>
</dbReference>
<accession>A0ABM4BVV6</accession>
<dbReference type="InterPro" id="IPR036412">
    <property type="entry name" value="HAD-like_sf"/>
</dbReference>
<dbReference type="InterPro" id="IPR059000">
    <property type="entry name" value="ATPase_P-type_domA"/>
</dbReference>
<dbReference type="PROSITE" id="PS00154">
    <property type="entry name" value="ATPASE_E1_E2"/>
    <property type="match status" value="1"/>
</dbReference>
<dbReference type="Gene3D" id="3.40.1110.10">
    <property type="entry name" value="Calcium-transporting ATPase, cytoplasmic domain N"/>
    <property type="match status" value="1"/>
</dbReference>
<dbReference type="GeneID" id="136080510"/>
<evidence type="ECO:0000256" key="12">
    <source>
        <dbReference type="ARBA" id="ARBA00049360"/>
    </source>
</evidence>
<evidence type="ECO:0000313" key="17">
    <source>
        <dbReference type="RefSeq" id="XP_065653336.1"/>
    </source>
</evidence>
<dbReference type="Proteomes" id="UP001652625">
    <property type="component" value="Chromosome 05"/>
</dbReference>
<evidence type="ECO:0000256" key="6">
    <source>
        <dbReference type="ARBA" id="ARBA00022741"/>
    </source>
</evidence>
<evidence type="ECO:0000256" key="4">
    <source>
        <dbReference type="ARBA" id="ARBA00022692"/>
    </source>
</evidence>
<evidence type="ECO:0000256" key="5">
    <source>
        <dbReference type="ARBA" id="ARBA00022723"/>
    </source>
</evidence>
<keyword evidence="16" id="KW-1185">Reference proteome</keyword>
<dbReference type="NCBIfam" id="TIGR01657">
    <property type="entry name" value="P-ATPase-V"/>
    <property type="match status" value="1"/>
</dbReference>
<dbReference type="InterPro" id="IPR044492">
    <property type="entry name" value="P_typ_ATPase_HD_dom"/>
</dbReference>